<feature type="compositionally biased region" description="Polar residues" evidence="1">
    <location>
        <begin position="365"/>
        <end position="376"/>
    </location>
</feature>
<dbReference type="InterPro" id="IPR036291">
    <property type="entry name" value="NAD(P)-bd_dom_sf"/>
</dbReference>
<proteinExistence type="predicted"/>
<evidence type="ECO:0000256" key="1">
    <source>
        <dbReference type="SAM" id="MobiDB-lite"/>
    </source>
</evidence>
<gene>
    <name evidence="2" type="ORF">DI09_34p90</name>
</gene>
<name>A0A098VQZ8_9MICR</name>
<dbReference type="HOGENOM" id="CLU_735844_0_0_1"/>
<keyword evidence="3" id="KW-1185">Reference proteome</keyword>
<dbReference type="OrthoDB" id="191139at2759"/>
<evidence type="ECO:0000313" key="3">
    <source>
        <dbReference type="Proteomes" id="UP000029725"/>
    </source>
</evidence>
<dbReference type="SUPFAM" id="SSF51735">
    <property type="entry name" value="NAD(P)-binding Rossmann-fold domains"/>
    <property type="match status" value="1"/>
</dbReference>
<organism evidence="2 3">
    <name type="scientific">Mitosporidium daphniae</name>
    <dbReference type="NCBI Taxonomy" id="1485682"/>
    <lineage>
        <taxon>Eukaryota</taxon>
        <taxon>Fungi</taxon>
        <taxon>Fungi incertae sedis</taxon>
        <taxon>Microsporidia</taxon>
        <taxon>Mitosporidium</taxon>
    </lineage>
</organism>
<feature type="region of interest" description="Disordered" evidence="1">
    <location>
        <begin position="352"/>
        <end position="376"/>
    </location>
</feature>
<accession>A0A098VQZ8</accession>
<dbReference type="Proteomes" id="UP000029725">
    <property type="component" value="Unassembled WGS sequence"/>
</dbReference>
<dbReference type="GeneID" id="25259664"/>
<dbReference type="AlphaFoldDB" id="A0A098VQZ8"/>
<dbReference type="EMBL" id="JMKJ01000277">
    <property type="protein sequence ID" value="KGG51458.1"/>
    <property type="molecule type" value="Genomic_DNA"/>
</dbReference>
<protein>
    <submittedName>
        <fullName evidence="2">Uncharacterized protein</fullName>
    </submittedName>
</protein>
<dbReference type="RefSeq" id="XP_013237912.1">
    <property type="nucleotide sequence ID" value="XM_013382458.1"/>
</dbReference>
<dbReference type="VEuPathDB" id="MicrosporidiaDB:DI09_34p90"/>
<evidence type="ECO:0000313" key="2">
    <source>
        <dbReference type="EMBL" id="KGG51458.1"/>
    </source>
</evidence>
<comment type="caution">
    <text evidence="2">The sequence shown here is derived from an EMBL/GenBank/DDBJ whole genome shotgun (WGS) entry which is preliminary data.</text>
</comment>
<dbReference type="Gene3D" id="3.40.50.720">
    <property type="entry name" value="NAD(P)-binding Rossmann-like Domain"/>
    <property type="match status" value="1"/>
</dbReference>
<dbReference type="PANTHER" id="PTHR44656:SF7">
    <property type="entry name" value="DEHYDROGENASE_REDUCTASE SDR FAMILY MEMBER 12"/>
    <property type="match status" value="1"/>
</dbReference>
<dbReference type="PANTHER" id="PTHR44656">
    <property type="entry name" value="DEHYDROGENASE/REDUCTASE SDR FAMILY MEMBER 12"/>
    <property type="match status" value="1"/>
</dbReference>
<dbReference type="InterPro" id="IPR052992">
    <property type="entry name" value="SDR_member_12"/>
</dbReference>
<sequence>MKCRSTFTQDAYDRACSSFDESDYENASLSKAAALVVGVHNPIALAVAIELAKKGCRLYVLSADKKKGTDALGRIVSSYPSSCSFLPKLYIHDISNIHQVKAFIEELTKDLHALSDHLSIVLFEEESVQAHWNEPTEEVPMQPDFCSHVLSLYCLLSQLIYLNLFDSSREAGKYPHARVIVIENPALLRRSLLPNNLEGSNWKKSFKSGRAYANFKRQQMELIIYFAAVHRDIHFYGVNPGLVNNSALKYLSSTTLSSMKKKCRTTEQAADGVAWAAIFPLLSSQIPSGSLILDRKVSPAYLCFCSSKPSTARRERFAQRLNQYKLKYYDEVRETPTQGSISTKSSQLIAPDSDAIYNNPELPSYSDNDANLNKKH</sequence>
<reference evidence="2 3" key="1">
    <citation type="submission" date="2014-04" db="EMBL/GenBank/DDBJ databases">
        <title>A new species of microsporidia sheds light on the evolution of extreme parasitism.</title>
        <authorList>
            <person name="Haag K.L."/>
            <person name="James T.Y."/>
            <person name="Larsson R."/>
            <person name="Schaer T.M."/>
            <person name="Refardt D."/>
            <person name="Pombert J.-F."/>
            <person name="Ebert D."/>
        </authorList>
    </citation>
    <scope>NUCLEOTIDE SEQUENCE [LARGE SCALE GENOMIC DNA]</scope>
    <source>
        <strain evidence="2 3">UGP3</strain>
        <tissue evidence="2">Spores</tissue>
    </source>
</reference>